<feature type="domain" description="Major facilitator superfamily (MFS) profile" evidence="9">
    <location>
        <begin position="265"/>
        <end position="453"/>
    </location>
</feature>
<dbReference type="SUPFAM" id="SSF103473">
    <property type="entry name" value="MFS general substrate transporter"/>
    <property type="match status" value="1"/>
</dbReference>
<evidence type="ECO:0000256" key="8">
    <source>
        <dbReference type="SAM" id="Phobius"/>
    </source>
</evidence>
<keyword evidence="4 8" id="KW-0812">Transmembrane</keyword>
<feature type="transmembrane region" description="Helical" evidence="8">
    <location>
        <begin position="261"/>
        <end position="288"/>
    </location>
</feature>
<feature type="transmembrane region" description="Helical" evidence="8">
    <location>
        <begin position="189"/>
        <end position="215"/>
    </location>
</feature>
<dbReference type="GO" id="GO:0022857">
    <property type="term" value="F:transmembrane transporter activity"/>
    <property type="evidence" value="ECO:0007669"/>
    <property type="project" value="InterPro"/>
</dbReference>
<feature type="transmembrane region" description="Helical" evidence="8">
    <location>
        <begin position="331"/>
        <end position="350"/>
    </location>
</feature>
<keyword evidence="11" id="KW-1185">Reference proteome</keyword>
<protein>
    <recommendedName>
        <fullName evidence="9">Major facilitator superfamily (MFS) profile domain-containing protein</fullName>
    </recommendedName>
</protein>
<dbReference type="InterPro" id="IPR036259">
    <property type="entry name" value="MFS_trans_sf"/>
</dbReference>
<evidence type="ECO:0000259" key="9">
    <source>
        <dbReference type="PROSITE" id="PS50850"/>
    </source>
</evidence>
<evidence type="ECO:0000256" key="6">
    <source>
        <dbReference type="ARBA" id="ARBA00023136"/>
    </source>
</evidence>
<evidence type="ECO:0000256" key="4">
    <source>
        <dbReference type="ARBA" id="ARBA00022692"/>
    </source>
</evidence>
<sequence>MAESDHNDHDSEASLPASKKDAEQQLKEAPDAGFEDAEKSGKNPPQNPWMDPKSFPEGGAKAWLTVAGASACLFVSFGWVNCVGIFQEYYQTHQLKDYTASNISWIPALQIFFMLFGGTFVGRIFDDYGPRYLLLIGTFLHVFGLMMTSISTKYYQLLLSQAICSPIGASMVFYPAFTCASTWFFEKRGAALGLVVAGSSLGGVIFPIMIIHLLPEVGFGWTIRICAFLILTLLIFANLTVRSRIPPTKRPFSVMAFFRPLKVPSFSLLAAAVFFFYWGMFIPFTFIVEEAQSHGMSLRLANYLVPILNAASIIGRTVPNAIADKVGRFNVMIIMSGFTTILILAMWLPATGNSALIVFAALFGIGSGAGIGLTPALCAQVSPIQEIGVRTGTVFSIAAFAALTGSPIGGQIIAVSHGSFRYTIVFGGVSCALGTALFIVTRITLAGAKMTKI</sequence>
<comment type="similarity">
    <text evidence="2">Belongs to the major facilitator superfamily. Monocarboxylate porter (TC 2.A.1.13) family.</text>
</comment>
<dbReference type="Proteomes" id="UP000664203">
    <property type="component" value="Unassembled WGS sequence"/>
</dbReference>
<feature type="transmembrane region" description="Helical" evidence="8">
    <location>
        <begin position="132"/>
        <end position="151"/>
    </location>
</feature>
<dbReference type="AlphaFoldDB" id="A0A8H3EF36"/>
<organism evidence="10 11">
    <name type="scientific">Alectoria fallacina</name>
    <dbReference type="NCBI Taxonomy" id="1903189"/>
    <lineage>
        <taxon>Eukaryota</taxon>
        <taxon>Fungi</taxon>
        <taxon>Dikarya</taxon>
        <taxon>Ascomycota</taxon>
        <taxon>Pezizomycotina</taxon>
        <taxon>Lecanoromycetes</taxon>
        <taxon>OSLEUM clade</taxon>
        <taxon>Lecanoromycetidae</taxon>
        <taxon>Lecanorales</taxon>
        <taxon>Lecanorineae</taxon>
        <taxon>Parmeliaceae</taxon>
        <taxon>Alectoria</taxon>
    </lineage>
</organism>
<dbReference type="InterPro" id="IPR020846">
    <property type="entry name" value="MFS_dom"/>
</dbReference>
<evidence type="ECO:0000313" key="10">
    <source>
        <dbReference type="EMBL" id="CAF9905626.1"/>
    </source>
</evidence>
<evidence type="ECO:0000313" key="11">
    <source>
        <dbReference type="Proteomes" id="UP000664203"/>
    </source>
</evidence>
<reference evidence="10" key="1">
    <citation type="submission" date="2021-03" db="EMBL/GenBank/DDBJ databases">
        <authorList>
            <person name="Tagirdzhanova G."/>
        </authorList>
    </citation>
    <scope>NUCLEOTIDE SEQUENCE</scope>
</reference>
<dbReference type="PANTHER" id="PTHR11360:SF224">
    <property type="entry name" value="MAJOR FACILITATOR SUPERFAMILY (MFS) PROFILE DOMAIN-CONTAINING PROTEIN-RELATED"/>
    <property type="match status" value="1"/>
</dbReference>
<keyword evidence="6 8" id="KW-0472">Membrane</keyword>
<keyword evidence="5 8" id="KW-1133">Transmembrane helix</keyword>
<feature type="transmembrane region" description="Helical" evidence="8">
    <location>
        <begin position="221"/>
        <end position="241"/>
    </location>
</feature>
<accession>A0A8H3EF36</accession>
<evidence type="ECO:0000256" key="1">
    <source>
        <dbReference type="ARBA" id="ARBA00004141"/>
    </source>
</evidence>
<evidence type="ECO:0000256" key="5">
    <source>
        <dbReference type="ARBA" id="ARBA00022989"/>
    </source>
</evidence>
<name>A0A8H3EF36_9LECA</name>
<feature type="transmembrane region" description="Helical" evidence="8">
    <location>
        <begin position="157"/>
        <end position="177"/>
    </location>
</feature>
<feature type="transmembrane region" description="Helical" evidence="8">
    <location>
        <begin position="106"/>
        <end position="125"/>
    </location>
</feature>
<dbReference type="Pfam" id="PF07690">
    <property type="entry name" value="MFS_1"/>
    <property type="match status" value="1"/>
</dbReference>
<gene>
    <name evidence="10" type="ORF">ALECFALPRED_001058</name>
</gene>
<feature type="transmembrane region" description="Helical" evidence="8">
    <location>
        <begin position="300"/>
        <end position="319"/>
    </location>
</feature>
<evidence type="ECO:0000256" key="2">
    <source>
        <dbReference type="ARBA" id="ARBA00006727"/>
    </source>
</evidence>
<feature type="transmembrane region" description="Helical" evidence="8">
    <location>
        <begin position="356"/>
        <end position="379"/>
    </location>
</feature>
<feature type="compositionally biased region" description="Basic and acidic residues" evidence="7">
    <location>
        <begin position="1"/>
        <end position="41"/>
    </location>
</feature>
<evidence type="ECO:0000256" key="7">
    <source>
        <dbReference type="SAM" id="MobiDB-lite"/>
    </source>
</evidence>
<feature type="transmembrane region" description="Helical" evidence="8">
    <location>
        <begin position="62"/>
        <end position="86"/>
    </location>
</feature>
<feature type="transmembrane region" description="Helical" evidence="8">
    <location>
        <begin position="391"/>
        <end position="414"/>
    </location>
</feature>
<dbReference type="Gene3D" id="1.20.1250.20">
    <property type="entry name" value="MFS general substrate transporter like domains"/>
    <property type="match status" value="2"/>
</dbReference>
<dbReference type="OrthoDB" id="5667at2759"/>
<proteinExistence type="inferred from homology"/>
<feature type="region of interest" description="Disordered" evidence="7">
    <location>
        <begin position="1"/>
        <end position="52"/>
    </location>
</feature>
<dbReference type="PROSITE" id="PS50850">
    <property type="entry name" value="MFS"/>
    <property type="match status" value="1"/>
</dbReference>
<comment type="subcellular location">
    <subcellularLocation>
        <location evidence="1">Membrane</location>
        <topology evidence="1">Multi-pass membrane protein</topology>
    </subcellularLocation>
</comment>
<dbReference type="InterPro" id="IPR050327">
    <property type="entry name" value="Proton-linked_MCT"/>
</dbReference>
<evidence type="ECO:0000256" key="3">
    <source>
        <dbReference type="ARBA" id="ARBA00022448"/>
    </source>
</evidence>
<comment type="caution">
    <text evidence="10">The sequence shown here is derived from an EMBL/GenBank/DDBJ whole genome shotgun (WGS) entry which is preliminary data.</text>
</comment>
<feature type="transmembrane region" description="Helical" evidence="8">
    <location>
        <begin position="420"/>
        <end position="445"/>
    </location>
</feature>
<dbReference type="PANTHER" id="PTHR11360">
    <property type="entry name" value="MONOCARBOXYLATE TRANSPORTER"/>
    <property type="match status" value="1"/>
</dbReference>
<dbReference type="CDD" id="cd17352">
    <property type="entry name" value="MFS_MCT_SLC16"/>
    <property type="match status" value="1"/>
</dbReference>
<keyword evidence="3" id="KW-0813">Transport</keyword>
<dbReference type="InterPro" id="IPR011701">
    <property type="entry name" value="MFS"/>
</dbReference>
<dbReference type="GO" id="GO:0016020">
    <property type="term" value="C:membrane"/>
    <property type="evidence" value="ECO:0007669"/>
    <property type="project" value="UniProtKB-SubCell"/>
</dbReference>
<dbReference type="EMBL" id="CAJPDR010000012">
    <property type="protein sequence ID" value="CAF9905626.1"/>
    <property type="molecule type" value="Genomic_DNA"/>
</dbReference>